<organism evidence="1 2">
    <name type="scientific">Thiocystis violascens (strain ATCC 17096 / DSM 198 / 6111)</name>
    <name type="common">Chromatium violascens</name>
    <dbReference type="NCBI Taxonomy" id="765911"/>
    <lineage>
        <taxon>Bacteria</taxon>
        <taxon>Pseudomonadati</taxon>
        <taxon>Pseudomonadota</taxon>
        <taxon>Gammaproteobacteria</taxon>
        <taxon>Chromatiales</taxon>
        <taxon>Chromatiaceae</taxon>
        <taxon>Thiocystis</taxon>
    </lineage>
</organism>
<dbReference type="EMBL" id="CP003154">
    <property type="protein sequence ID" value="AFL73471.1"/>
    <property type="molecule type" value="Genomic_DNA"/>
</dbReference>
<dbReference type="Proteomes" id="UP000006062">
    <property type="component" value="Chromosome"/>
</dbReference>
<name>I3Y903_THIV6</name>
<dbReference type="RefSeq" id="WP_014777940.1">
    <property type="nucleotide sequence ID" value="NC_018012.1"/>
</dbReference>
<dbReference type="eggNOG" id="ENOG5033RS8">
    <property type="taxonomic scope" value="Bacteria"/>
</dbReference>
<dbReference type="KEGG" id="tvi:Thivi_1467"/>
<dbReference type="AlphaFoldDB" id="I3Y903"/>
<proteinExistence type="predicted"/>
<sequence length="214" mass="24323">MAGYQQTPLATVPGHFTHQTQMPLDLSCIAAELAFAHGRMEAEIVEPTIDLRGAVTALNALCALILEVLREKALDLQTDYTEVMLRERRTCQPSERGRIGLRVRTATTSAPGMFQIEWYRVQGKQRTKYLRRGKDKHGRPRMQYSLASFGRMTSWEEALILHYEPQCARLRALLHHIGQLRRDLHPLTVEARALVVLGEPDQDAEVEIEGGRIR</sequence>
<dbReference type="Pfam" id="PF19456">
    <property type="entry name" value="MobI"/>
    <property type="match status" value="1"/>
</dbReference>
<keyword evidence="2" id="KW-1185">Reference proteome</keyword>
<accession>I3Y903</accession>
<evidence type="ECO:0000313" key="1">
    <source>
        <dbReference type="EMBL" id="AFL73471.1"/>
    </source>
</evidence>
<dbReference type="HOGENOM" id="CLU_1288401_0_0_6"/>
<reference evidence="1 2" key="1">
    <citation type="submission" date="2012-06" db="EMBL/GenBank/DDBJ databases">
        <title>Complete sequence of Thiocystis violascens DSM 198.</title>
        <authorList>
            <consortium name="US DOE Joint Genome Institute"/>
            <person name="Lucas S."/>
            <person name="Han J."/>
            <person name="Lapidus A."/>
            <person name="Cheng J.-F."/>
            <person name="Goodwin L."/>
            <person name="Pitluck S."/>
            <person name="Peters L."/>
            <person name="Ovchinnikova G."/>
            <person name="Teshima H."/>
            <person name="Detter J.C."/>
            <person name="Han C."/>
            <person name="Tapia R."/>
            <person name="Land M."/>
            <person name="Hauser L."/>
            <person name="Kyrpides N."/>
            <person name="Ivanova N."/>
            <person name="Pagani I."/>
            <person name="Vogl K."/>
            <person name="Liu Z."/>
            <person name="Frigaard N.-U."/>
            <person name="Bryant D."/>
            <person name="Woyke T."/>
        </authorList>
    </citation>
    <scope>NUCLEOTIDE SEQUENCE [LARGE SCALE GENOMIC DNA]</scope>
    <source>
        <strain evidence="2">ATCC 17096 / DSM 198 / 6111</strain>
    </source>
</reference>
<dbReference type="STRING" id="765911.Thivi_1467"/>
<evidence type="ECO:0000313" key="2">
    <source>
        <dbReference type="Proteomes" id="UP000006062"/>
    </source>
</evidence>
<protein>
    <submittedName>
        <fullName evidence="1">Uncharacterized protein</fullName>
    </submittedName>
</protein>
<dbReference type="InterPro" id="IPR045809">
    <property type="entry name" value="MobI"/>
</dbReference>
<gene>
    <name evidence="1" type="ordered locus">Thivi_1467</name>
</gene>